<feature type="domain" description="HTH araC/xylS-type" evidence="4">
    <location>
        <begin position="251"/>
        <end position="349"/>
    </location>
</feature>
<dbReference type="SMART" id="SM00342">
    <property type="entry name" value="HTH_ARAC"/>
    <property type="match status" value="1"/>
</dbReference>
<dbReference type="RefSeq" id="WP_200243492.1">
    <property type="nucleotide sequence ID" value="NZ_NRRY01000015.1"/>
</dbReference>
<evidence type="ECO:0000313" key="5">
    <source>
        <dbReference type="EMBL" id="MBK1618904.1"/>
    </source>
</evidence>
<evidence type="ECO:0000256" key="3">
    <source>
        <dbReference type="ARBA" id="ARBA00023163"/>
    </source>
</evidence>
<evidence type="ECO:0000259" key="4">
    <source>
        <dbReference type="PROSITE" id="PS01124"/>
    </source>
</evidence>
<dbReference type="InterPro" id="IPR009057">
    <property type="entry name" value="Homeodomain-like_sf"/>
</dbReference>
<dbReference type="Gene3D" id="1.10.10.60">
    <property type="entry name" value="Homeodomain-like"/>
    <property type="match status" value="1"/>
</dbReference>
<dbReference type="EMBL" id="NRRY01000015">
    <property type="protein sequence ID" value="MBK1618904.1"/>
    <property type="molecule type" value="Genomic_DNA"/>
</dbReference>
<dbReference type="AlphaFoldDB" id="A0A9X0W8S4"/>
<dbReference type="GO" id="GO:0000976">
    <property type="term" value="F:transcription cis-regulatory region binding"/>
    <property type="evidence" value="ECO:0007669"/>
    <property type="project" value="TreeGrafter"/>
</dbReference>
<dbReference type="GO" id="GO:0003700">
    <property type="term" value="F:DNA-binding transcription factor activity"/>
    <property type="evidence" value="ECO:0007669"/>
    <property type="project" value="InterPro"/>
</dbReference>
<dbReference type="Pfam" id="PF12833">
    <property type="entry name" value="HTH_18"/>
    <property type="match status" value="1"/>
</dbReference>
<gene>
    <name evidence="5" type="ORF">CKO42_10770</name>
</gene>
<name>A0A9X0W8S4_9GAMM</name>
<dbReference type="PROSITE" id="PS01124">
    <property type="entry name" value="HTH_ARAC_FAMILY_2"/>
    <property type="match status" value="1"/>
</dbReference>
<keyword evidence="1" id="KW-0805">Transcription regulation</keyword>
<sequence length="356" mass="38710">MSVAPPSIPSLRLESRLGCAEDLRVQPLLGVPALLREFGIDPRAALERVGIDPRVFLDPEQRVPFEQVGRLLVECVTLTGCPWFGLRVGERAGASVLGLIGELAGQSATVGAGLRSLILHFHLHDRGAAPVLHAGRGQDVELAYVIHTFGMRGAAQIADGAMAIAYHLLRGLCGPGWAPIKVTFNHQAPADPAPYRAFFGAPVHFNQSRPALVFAAQWLQQPIAGADALTREHLLRRVAEIERAKPALFTDKVRQVLIELMVIDKPSLAAACVLLGVSRRTLYRRLEAEGARPGELQDEVNESVAKQLLLESRMPMSEIAATLHYSESSAFWRAFKGWTGMTPSAYRRQFASPAGS</sequence>
<keyword evidence="3" id="KW-0804">Transcription</keyword>
<proteinExistence type="predicted"/>
<dbReference type="Pfam" id="PF12625">
    <property type="entry name" value="Arabinose_bd"/>
    <property type="match status" value="1"/>
</dbReference>
<keyword evidence="2" id="KW-0238">DNA-binding</keyword>
<dbReference type="PANTHER" id="PTHR47894">
    <property type="entry name" value="HTH-TYPE TRANSCRIPTIONAL REGULATOR GADX"/>
    <property type="match status" value="1"/>
</dbReference>
<evidence type="ECO:0000313" key="6">
    <source>
        <dbReference type="Proteomes" id="UP001138768"/>
    </source>
</evidence>
<dbReference type="GO" id="GO:0005829">
    <property type="term" value="C:cytosol"/>
    <property type="evidence" value="ECO:0007669"/>
    <property type="project" value="TreeGrafter"/>
</dbReference>
<dbReference type="PANTHER" id="PTHR47894:SF4">
    <property type="entry name" value="HTH-TYPE TRANSCRIPTIONAL REGULATOR GADX"/>
    <property type="match status" value="1"/>
</dbReference>
<evidence type="ECO:0000256" key="1">
    <source>
        <dbReference type="ARBA" id="ARBA00023015"/>
    </source>
</evidence>
<dbReference type="Proteomes" id="UP001138768">
    <property type="component" value="Unassembled WGS sequence"/>
</dbReference>
<reference evidence="5 6" key="1">
    <citation type="journal article" date="2020" name="Microorganisms">
        <title>Osmotic Adaptation and Compatible Solute Biosynthesis of Phototrophic Bacteria as Revealed from Genome Analyses.</title>
        <authorList>
            <person name="Imhoff J.F."/>
            <person name="Rahn T."/>
            <person name="Kunzel S."/>
            <person name="Keller A."/>
            <person name="Neulinger S.C."/>
        </authorList>
    </citation>
    <scope>NUCLEOTIDE SEQUENCE [LARGE SCALE GENOMIC DNA]</scope>
    <source>
        <strain evidence="5 6">DSM 25653</strain>
    </source>
</reference>
<protein>
    <recommendedName>
        <fullName evidence="4">HTH araC/xylS-type domain-containing protein</fullName>
    </recommendedName>
</protein>
<organism evidence="5 6">
    <name type="scientific">Lamprobacter modestohalophilus</name>
    <dbReference type="NCBI Taxonomy" id="1064514"/>
    <lineage>
        <taxon>Bacteria</taxon>
        <taxon>Pseudomonadati</taxon>
        <taxon>Pseudomonadota</taxon>
        <taxon>Gammaproteobacteria</taxon>
        <taxon>Chromatiales</taxon>
        <taxon>Chromatiaceae</taxon>
        <taxon>Lamprobacter</taxon>
    </lineage>
</organism>
<accession>A0A9X0W8S4</accession>
<dbReference type="SUPFAM" id="SSF46689">
    <property type="entry name" value="Homeodomain-like"/>
    <property type="match status" value="1"/>
</dbReference>
<evidence type="ECO:0000256" key="2">
    <source>
        <dbReference type="ARBA" id="ARBA00023125"/>
    </source>
</evidence>
<dbReference type="InterPro" id="IPR032687">
    <property type="entry name" value="AraC-type_N"/>
</dbReference>
<dbReference type="InterPro" id="IPR018060">
    <property type="entry name" value="HTH_AraC"/>
</dbReference>
<keyword evidence="6" id="KW-1185">Reference proteome</keyword>
<comment type="caution">
    <text evidence="5">The sequence shown here is derived from an EMBL/GenBank/DDBJ whole genome shotgun (WGS) entry which is preliminary data.</text>
</comment>